<accession>A0A0G3BFK8</accession>
<keyword evidence="1" id="KW-0812">Transmembrane</keyword>
<evidence type="ECO:0000313" key="2">
    <source>
        <dbReference type="EMBL" id="AKJ26753.1"/>
    </source>
</evidence>
<dbReference type="PANTHER" id="PTHR39165:SF1">
    <property type="entry name" value="DUF456 DOMAIN-CONTAINING PROTEIN"/>
    <property type="match status" value="1"/>
</dbReference>
<gene>
    <name evidence="2" type="ORF">AAW51_0062</name>
</gene>
<sequence length="167" mass="17237">MTELVQIAPPAVWWGLAVVLMGLGVLGTVLPVLPGTILVLAGIVIGAWIDGFERVSPWTVGAITVLALLAWLTDYVAALLGARKAGASPLALIGAALGTVAGIFTGLVGLLFLPLVGAMAGEYWARRDSGRAAHVGLATWIGLLIGTVVKVVLSFVMIGIFAVAWWV</sequence>
<dbReference type="AlphaFoldDB" id="A0A0G3BFK8"/>
<dbReference type="EMBL" id="CP011371">
    <property type="protein sequence ID" value="AKJ26753.1"/>
    <property type="molecule type" value="Genomic_DNA"/>
</dbReference>
<feature type="transmembrane region" description="Helical" evidence="1">
    <location>
        <begin position="137"/>
        <end position="166"/>
    </location>
</feature>
<dbReference type="KEGG" id="pbh:AAW51_0062"/>
<feature type="transmembrane region" description="Helical" evidence="1">
    <location>
        <begin position="90"/>
        <end position="116"/>
    </location>
</feature>
<keyword evidence="1" id="KW-1133">Transmembrane helix</keyword>
<feature type="transmembrane region" description="Helical" evidence="1">
    <location>
        <begin position="57"/>
        <end position="78"/>
    </location>
</feature>
<feature type="transmembrane region" description="Helical" evidence="1">
    <location>
        <begin position="12"/>
        <end position="45"/>
    </location>
</feature>
<keyword evidence="3" id="KW-1185">Reference proteome</keyword>
<keyword evidence="1" id="KW-0472">Membrane</keyword>
<dbReference type="Proteomes" id="UP000035352">
    <property type="component" value="Chromosome"/>
</dbReference>
<reference evidence="2 3" key="1">
    <citation type="submission" date="2015-05" db="EMBL/GenBank/DDBJ databases">
        <authorList>
            <person name="Tang B."/>
            <person name="Yu Y."/>
        </authorList>
    </citation>
    <scope>NUCLEOTIDE SEQUENCE [LARGE SCALE GENOMIC DNA]</scope>
    <source>
        <strain evidence="2 3">DSM 7029</strain>
    </source>
</reference>
<dbReference type="RefSeq" id="WP_238947712.1">
    <property type="nucleotide sequence ID" value="NZ_CP011371.1"/>
</dbReference>
<organism evidence="2 3">
    <name type="scientific">Caldimonas brevitalea</name>
    <dbReference type="NCBI Taxonomy" id="413882"/>
    <lineage>
        <taxon>Bacteria</taxon>
        <taxon>Pseudomonadati</taxon>
        <taxon>Pseudomonadota</taxon>
        <taxon>Betaproteobacteria</taxon>
        <taxon>Burkholderiales</taxon>
        <taxon>Sphaerotilaceae</taxon>
        <taxon>Caldimonas</taxon>
    </lineage>
</organism>
<protein>
    <submittedName>
        <fullName evidence="2">Membrane protein</fullName>
    </submittedName>
</protein>
<evidence type="ECO:0000256" key="1">
    <source>
        <dbReference type="SAM" id="Phobius"/>
    </source>
</evidence>
<name>A0A0G3BFK8_9BURK</name>
<dbReference type="PANTHER" id="PTHR39165">
    <property type="entry name" value="IG HYPOTHETICAL 17883"/>
    <property type="match status" value="1"/>
</dbReference>
<dbReference type="Pfam" id="PF04306">
    <property type="entry name" value="DUF456"/>
    <property type="match status" value="1"/>
</dbReference>
<dbReference type="InterPro" id="IPR007403">
    <property type="entry name" value="DUF456"/>
</dbReference>
<dbReference type="STRING" id="413882.AAW51_0062"/>
<evidence type="ECO:0000313" key="3">
    <source>
        <dbReference type="Proteomes" id="UP000035352"/>
    </source>
</evidence>
<proteinExistence type="predicted"/>